<dbReference type="HOGENOM" id="CLU_656615_0_0_6"/>
<dbReference type="AlphaFoldDB" id="N8Y6B6"/>
<comment type="caution">
    <text evidence="1">The sequence shown here is derived from an EMBL/GenBank/DDBJ whole genome shotgun (WGS) entry which is preliminary data.</text>
</comment>
<reference evidence="1 2" key="1">
    <citation type="submission" date="2013-02" db="EMBL/GenBank/DDBJ databases">
        <title>The Genome Sequence of Acinetobacter guillouiae NIPH 991.</title>
        <authorList>
            <consortium name="The Broad Institute Genome Sequencing Platform"/>
            <consortium name="The Broad Institute Genome Sequencing Center for Infectious Disease"/>
            <person name="Cerqueira G."/>
            <person name="Feldgarden M."/>
            <person name="Courvalin P."/>
            <person name="Perichon B."/>
            <person name="Grillot-Courvalin C."/>
            <person name="Clermont D."/>
            <person name="Rocha E."/>
            <person name="Yoon E.-J."/>
            <person name="Nemec A."/>
            <person name="Walker B."/>
            <person name="Young S.K."/>
            <person name="Zeng Q."/>
            <person name="Gargeya S."/>
            <person name="Fitzgerald M."/>
            <person name="Haas B."/>
            <person name="Abouelleil A."/>
            <person name="Alvarado L."/>
            <person name="Arachchi H.M."/>
            <person name="Berlin A.M."/>
            <person name="Chapman S.B."/>
            <person name="Dewar J."/>
            <person name="Goldberg J."/>
            <person name="Griggs A."/>
            <person name="Gujja S."/>
            <person name="Hansen M."/>
            <person name="Howarth C."/>
            <person name="Imamovic A."/>
            <person name="Larimer J."/>
            <person name="McCowan C."/>
            <person name="Murphy C."/>
            <person name="Neiman D."/>
            <person name="Pearson M."/>
            <person name="Priest M."/>
            <person name="Roberts A."/>
            <person name="Saif S."/>
            <person name="Shea T."/>
            <person name="Sisk P."/>
            <person name="Sykes S."/>
            <person name="Wortman J."/>
            <person name="Nusbaum C."/>
            <person name="Birren B."/>
        </authorList>
    </citation>
    <scope>NUCLEOTIDE SEQUENCE [LARGE SCALE GENOMIC DNA]</scope>
    <source>
        <strain evidence="1 2">NIPH 991</strain>
    </source>
</reference>
<dbReference type="eggNOG" id="ENOG5031R59">
    <property type="taxonomic scope" value="Bacteria"/>
</dbReference>
<accession>N8Y6B6</accession>
<organism evidence="1 2">
    <name type="scientific">Acinetobacter guillouiae NIPH 991</name>
    <dbReference type="NCBI Taxonomy" id="1217656"/>
    <lineage>
        <taxon>Bacteria</taxon>
        <taxon>Pseudomonadati</taxon>
        <taxon>Pseudomonadota</taxon>
        <taxon>Gammaproteobacteria</taxon>
        <taxon>Moraxellales</taxon>
        <taxon>Moraxellaceae</taxon>
        <taxon>Acinetobacter</taxon>
    </lineage>
</organism>
<dbReference type="RefSeq" id="WP_004822811.1">
    <property type="nucleotide sequence ID" value="NZ_KB849456.1"/>
</dbReference>
<keyword evidence="2" id="KW-1185">Reference proteome</keyword>
<protein>
    <submittedName>
        <fullName evidence="1">Uncharacterized protein</fullName>
    </submittedName>
</protein>
<evidence type="ECO:0000313" key="1">
    <source>
        <dbReference type="EMBL" id="ENV15138.1"/>
    </source>
</evidence>
<evidence type="ECO:0000313" key="2">
    <source>
        <dbReference type="Proteomes" id="UP000013148"/>
    </source>
</evidence>
<sequence length="416" mass="49366">MGKYKYFKIKTIKDEDGEDWDVYEEQKSSAGIMIYQGWPYALTPRDGIGGAFSFILTPEIAEFIKIHSITETMQQLGLSNGIVAKFRRRLNIQNKVIYRNDQWLLEHQDELLHDSFETLKSKYGLNRNQVYRHKEWLSKLIEIPIGEKIRKNPSDELRERWFVENKLKMLHLSVQEIAIEYNISLYIAKKAYNRIRDELGELNFSDEFKNIKQIQHQWLLDHQDQLLNHSKSIAELAVHFQKTEGQIRRARAKLREILKMPKVKDQNQTWLFANQNILLDLTLSKEEAAKKLNIEPSQVYRKRGALKKLLNIPHHNDVVQAWRLDNQEVLLSLHLTIPEIAKILDRSEKYIVKNRMILRNFLGITKQDQKNEWVLDHRHDLETLSIEKLQEEYNIGPHVVKSYKKLLIELKQNENE</sequence>
<name>N8Y6B6_ACIGI</name>
<dbReference type="Proteomes" id="UP000013148">
    <property type="component" value="Unassembled WGS sequence"/>
</dbReference>
<dbReference type="EMBL" id="APPJ01000014">
    <property type="protein sequence ID" value="ENV15138.1"/>
    <property type="molecule type" value="Genomic_DNA"/>
</dbReference>
<gene>
    <name evidence="1" type="ORF">F964_03860</name>
</gene>
<dbReference type="PATRIC" id="fig|1217656.3.peg.3801"/>
<proteinExistence type="predicted"/>